<evidence type="ECO:0000256" key="2">
    <source>
        <dbReference type="ARBA" id="ARBA00004496"/>
    </source>
</evidence>
<evidence type="ECO:0000256" key="3">
    <source>
        <dbReference type="ARBA" id="ARBA00022490"/>
    </source>
</evidence>
<accession>A0A553QL51</accession>
<dbReference type="PANTHER" id="PTHR31169">
    <property type="entry name" value="OS05G0300700 PROTEIN"/>
    <property type="match status" value="1"/>
</dbReference>
<feature type="compositionally biased region" description="Acidic residues" evidence="10">
    <location>
        <begin position="137"/>
        <end position="147"/>
    </location>
</feature>
<dbReference type="OrthoDB" id="298344at2759"/>
<feature type="non-terminal residue" evidence="12">
    <location>
        <position position="1"/>
    </location>
</feature>
<reference evidence="12 13" key="1">
    <citation type="journal article" date="2019" name="Sci. Data">
        <title>Hybrid genome assembly and annotation of Danionella translucida.</title>
        <authorList>
            <person name="Kadobianskyi M."/>
            <person name="Schulze L."/>
            <person name="Schuelke M."/>
            <person name="Judkewitz B."/>
        </authorList>
    </citation>
    <scope>NUCLEOTIDE SEQUENCE [LARGE SCALE GENOMIC DNA]</scope>
    <source>
        <strain evidence="12 13">Bolton</strain>
    </source>
</reference>
<keyword evidence="7" id="KW-0805">Transcription regulation</keyword>
<gene>
    <name evidence="12" type="ORF">DNTS_011810</name>
</gene>
<keyword evidence="5" id="KW-0597">Phosphoprotein</keyword>
<keyword evidence="3" id="KW-0963">Cytoplasm</keyword>
<keyword evidence="6" id="KW-0832">Ubl conjugation</keyword>
<dbReference type="GO" id="GO:0005737">
    <property type="term" value="C:cytoplasm"/>
    <property type="evidence" value="ECO:0007669"/>
    <property type="project" value="UniProtKB-SubCell"/>
</dbReference>
<dbReference type="GO" id="GO:0006355">
    <property type="term" value="P:regulation of DNA-templated transcription"/>
    <property type="evidence" value="ECO:0007669"/>
    <property type="project" value="InterPro"/>
</dbReference>
<dbReference type="Proteomes" id="UP000316079">
    <property type="component" value="Unassembled WGS sequence"/>
</dbReference>
<dbReference type="InterPro" id="IPR040221">
    <property type="entry name" value="CDCA7/CDA7L"/>
</dbReference>
<evidence type="ECO:0000256" key="10">
    <source>
        <dbReference type="SAM" id="MobiDB-lite"/>
    </source>
</evidence>
<dbReference type="InterPro" id="IPR018866">
    <property type="entry name" value="Znf-4CXXC_R1"/>
</dbReference>
<feature type="compositionally biased region" description="Polar residues" evidence="10">
    <location>
        <begin position="123"/>
        <end position="136"/>
    </location>
</feature>
<feature type="region of interest" description="Disordered" evidence="10">
    <location>
        <begin position="16"/>
        <end position="41"/>
    </location>
</feature>
<keyword evidence="4" id="KW-1017">Isopeptide bond</keyword>
<name>A0A553QL51_9TELE</name>
<keyword evidence="8" id="KW-0804">Transcription</keyword>
<sequence length="453" mass="51582">TLLWRVWEPRPLKRKLPYTDNRRSKSRPLKNYPPTSRPNNTAHAVWSLHSEDTDLLQTHHRTATMSSKRQRISLPTTRMSLRSCRSSSAVFPMETASSDDSCDSFGSDGFGNSKRPLRLRNVLPQTEEGNSCSGSEDLNEMTMESDSEACSPPKKTRKPFALRVSMKFPKKHTSPPKPVTSESKVTSATDDPEPEDDNFMLKRALNIKENKAMLAKLMAELDKVPGLFPRSPLTPGSVPRRAPRRSLQPGAARRRNPERTTRPHTRSRSLVDGPPSPPPEEEVEDKYSLVRKSREYEEEEVRCSGEPRRRRFSTLTIAHMVRPVEDITEAELNNICFNVREKTYNRATGSTCHQCRQKTTDTKTNCRNPECVGVRGQFCGPCLRNRYGEEVRDALLNPEWLCPPCRGICNCSFCRAREGRCATGVLVYLAKYHGYDNAHSYLKSLKKELEERE</sequence>
<proteinExistence type="predicted"/>
<feature type="region of interest" description="Disordered" evidence="10">
    <location>
        <begin position="95"/>
        <end position="197"/>
    </location>
</feature>
<evidence type="ECO:0000256" key="8">
    <source>
        <dbReference type="ARBA" id="ARBA00023163"/>
    </source>
</evidence>
<evidence type="ECO:0000256" key="6">
    <source>
        <dbReference type="ARBA" id="ARBA00022843"/>
    </source>
</evidence>
<evidence type="ECO:0000256" key="5">
    <source>
        <dbReference type="ARBA" id="ARBA00022553"/>
    </source>
</evidence>
<evidence type="ECO:0000313" key="12">
    <source>
        <dbReference type="EMBL" id="TRY90446.1"/>
    </source>
</evidence>
<dbReference type="Pfam" id="PF10497">
    <property type="entry name" value="zf-4CXXC_R1"/>
    <property type="match status" value="1"/>
</dbReference>
<evidence type="ECO:0000256" key="4">
    <source>
        <dbReference type="ARBA" id="ARBA00022499"/>
    </source>
</evidence>
<evidence type="ECO:0000259" key="11">
    <source>
        <dbReference type="Pfam" id="PF10497"/>
    </source>
</evidence>
<protein>
    <recommendedName>
        <fullName evidence="11">Zinc-finger domain-containing protein</fullName>
    </recommendedName>
</protein>
<dbReference type="EMBL" id="SRMA01025846">
    <property type="protein sequence ID" value="TRY90446.1"/>
    <property type="molecule type" value="Genomic_DNA"/>
</dbReference>
<comment type="caution">
    <text evidence="12">The sequence shown here is derived from an EMBL/GenBank/DDBJ whole genome shotgun (WGS) entry which is preliminary data.</text>
</comment>
<keyword evidence="9" id="KW-0539">Nucleus</keyword>
<evidence type="ECO:0000313" key="13">
    <source>
        <dbReference type="Proteomes" id="UP000316079"/>
    </source>
</evidence>
<dbReference type="GO" id="GO:0005634">
    <property type="term" value="C:nucleus"/>
    <property type="evidence" value="ECO:0007669"/>
    <property type="project" value="UniProtKB-SubCell"/>
</dbReference>
<feature type="domain" description="Zinc-finger" evidence="11">
    <location>
        <begin position="345"/>
        <end position="442"/>
    </location>
</feature>
<comment type="subcellular location">
    <subcellularLocation>
        <location evidence="2">Cytoplasm</location>
    </subcellularLocation>
    <subcellularLocation>
        <location evidence="1">Nucleus</location>
    </subcellularLocation>
</comment>
<feature type="compositionally biased region" description="Polar residues" evidence="10">
    <location>
        <begin position="180"/>
        <end position="189"/>
    </location>
</feature>
<dbReference type="AlphaFoldDB" id="A0A553QL51"/>
<organism evidence="12 13">
    <name type="scientific">Danionella cerebrum</name>
    <dbReference type="NCBI Taxonomy" id="2873325"/>
    <lineage>
        <taxon>Eukaryota</taxon>
        <taxon>Metazoa</taxon>
        <taxon>Chordata</taxon>
        <taxon>Craniata</taxon>
        <taxon>Vertebrata</taxon>
        <taxon>Euteleostomi</taxon>
        <taxon>Actinopterygii</taxon>
        <taxon>Neopterygii</taxon>
        <taxon>Teleostei</taxon>
        <taxon>Ostariophysi</taxon>
        <taxon>Cypriniformes</taxon>
        <taxon>Danionidae</taxon>
        <taxon>Danioninae</taxon>
        <taxon>Danionella</taxon>
    </lineage>
</organism>
<evidence type="ECO:0000256" key="9">
    <source>
        <dbReference type="ARBA" id="ARBA00023242"/>
    </source>
</evidence>
<evidence type="ECO:0000256" key="1">
    <source>
        <dbReference type="ARBA" id="ARBA00004123"/>
    </source>
</evidence>
<dbReference type="PANTHER" id="PTHR31169:SF2">
    <property type="entry name" value="CELL DIVISION CYCLE-ASSOCIATED PROTEIN 7"/>
    <property type="match status" value="1"/>
</dbReference>
<keyword evidence="13" id="KW-1185">Reference proteome</keyword>
<feature type="compositionally biased region" description="Low complexity" evidence="10">
    <location>
        <begin position="103"/>
        <end position="113"/>
    </location>
</feature>
<evidence type="ECO:0000256" key="7">
    <source>
        <dbReference type="ARBA" id="ARBA00023015"/>
    </source>
</evidence>
<dbReference type="STRING" id="623744.A0A553QL51"/>
<feature type="region of interest" description="Disordered" evidence="10">
    <location>
        <begin position="225"/>
        <end position="291"/>
    </location>
</feature>